<name>C5E2N5_LACTC</name>
<evidence type="ECO:0000256" key="1">
    <source>
        <dbReference type="SAM" id="MobiDB-lite"/>
    </source>
</evidence>
<dbReference type="OrthoDB" id="10256176at2759"/>
<reference evidence="3 4" key="1">
    <citation type="journal article" date="2009" name="Genome Res.">
        <title>Comparative genomics of protoploid Saccharomycetaceae.</title>
        <authorList>
            <consortium name="The Genolevures Consortium"/>
            <person name="Souciet J.-L."/>
            <person name="Dujon B."/>
            <person name="Gaillardin C."/>
            <person name="Johnston M."/>
            <person name="Baret P.V."/>
            <person name="Cliften P."/>
            <person name="Sherman D.J."/>
            <person name="Weissenbach J."/>
            <person name="Westhof E."/>
            <person name="Wincker P."/>
            <person name="Jubin C."/>
            <person name="Poulain J."/>
            <person name="Barbe V."/>
            <person name="Segurens B."/>
            <person name="Artiguenave F."/>
            <person name="Anthouard V."/>
            <person name="Vacherie B."/>
            <person name="Val M.-E."/>
            <person name="Fulton R.S."/>
            <person name="Minx P."/>
            <person name="Wilson R."/>
            <person name="Durrens P."/>
            <person name="Jean G."/>
            <person name="Marck C."/>
            <person name="Martin T."/>
            <person name="Nikolski M."/>
            <person name="Rolland T."/>
            <person name="Seret M.-L."/>
            <person name="Casaregola S."/>
            <person name="Despons L."/>
            <person name="Fairhead C."/>
            <person name="Fischer G."/>
            <person name="Lafontaine I."/>
            <person name="Leh V."/>
            <person name="Lemaire M."/>
            <person name="de Montigny J."/>
            <person name="Neuveglise C."/>
            <person name="Thierry A."/>
            <person name="Blanc-Lenfle I."/>
            <person name="Bleykasten C."/>
            <person name="Diffels J."/>
            <person name="Fritsch E."/>
            <person name="Frangeul L."/>
            <person name="Goeffon A."/>
            <person name="Jauniaux N."/>
            <person name="Kachouri-Lafond R."/>
            <person name="Payen C."/>
            <person name="Potier S."/>
            <person name="Pribylova L."/>
            <person name="Ozanne C."/>
            <person name="Richard G.-F."/>
            <person name="Sacerdot C."/>
            <person name="Straub M.-L."/>
            <person name="Talla E."/>
        </authorList>
    </citation>
    <scope>NUCLEOTIDE SEQUENCE [LARGE SCALE GENOMIC DNA]</scope>
    <source>
        <strain evidence="4">ATCC 56472 / CBS 6340 / NRRL Y-8284</strain>
    </source>
</reference>
<dbReference type="STRING" id="559295.C5E2N5"/>
<protein>
    <submittedName>
        <fullName evidence="3">KLTH0H06402p</fullName>
    </submittedName>
</protein>
<dbReference type="EMBL" id="CU928180">
    <property type="protein sequence ID" value="CAR30296.1"/>
    <property type="molecule type" value="Genomic_DNA"/>
</dbReference>
<feature type="region of interest" description="Disordered" evidence="1">
    <location>
        <begin position="320"/>
        <end position="397"/>
    </location>
</feature>
<feature type="compositionally biased region" description="Low complexity" evidence="1">
    <location>
        <begin position="433"/>
        <end position="451"/>
    </location>
</feature>
<dbReference type="InParanoid" id="C5E2N5"/>
<dbReference type="AlphaFoldDB" id="C5E2N5"/>
<dbReference type="eggNOG" id="ENOG502QRP4">
    <property type="taxonomic scope" value="Eukaryota"/>
</dbReference>
<evidence type="ECO:0000313" key="4">
    <source>
        <dbReference type="Proteomes" id="UP000002036"/>
    </source>
</evidence>
<dbReference type="InterPro" id="IPR029063">
    <property type="entry name" value="SAM-dependent_MTases_sf"/>
</dbReference>
<feature type="compositionally biased region" description="Low complexity" evidence="1">
    <location>
        <begin position="42"/>
        <end position="53"/>
    </location>
</feature>
<feature type="domain" description="Methyltransferase type 11" evidence="2">
    <location>
        <begin position="557"/>
        <end position="607"/>
    </location>
</feature>
<dbReference type="GO" id="GO:0008757">
    <property type="term" value="F:S-adenosylmethionine-dependent methyltransferase activity"/>
    <property type="evidence" value="ECO:0007669"/>
    <property type="project" value="InterPro"/>
</dbReference>
<keyword evidence="4" id="KW-1185">Reference proteome</keyword>
<feature type="region of interest" description="Disordered" evidence="1">
    <location>
        <begin position="1"/>
        <end position="53"/>
    </location>
</feature>
<proteinExistence type="predicted"/>
<sequence length="752" mass="83129">MEGKKKQHSKGELECTDGSRRNSGFVPGVGKALGVSDSSKNTKSPSWTSSISTITEELPAPKVSEAMTRVPSAASAVSYPYCSSVPEEPGAKPCPTRARWWNTLPKIGETVHSHKHSLNAVVLNVNGTPREIIYDPRYNPLFSKLEIFYMFNAQTPLSDCYTYAKTRLASFVKFLEVYHSSRQYASACLPFNVSVAANATAGGYPSYTAGVDYHEIGEIVQLWYLQSLEFMIDNNSFLFSNEIVDYLVNYEPQKNASIKRELSCSGPPPSALQETIIRADILLIRCTFEEELGWQLALDEPNWNIVDLFVDLSFLGRLTTEDEGEDSSGNATSTTADVDGDTTLSPPSSASSSPATSATTSSSDVSYGKVSESVMREPVRSGNDIFVDPQTDVPETSSARACHVIVQDCVGRDLDKLAAEMRAKGINETCRPSISQNSSQESFSSQKQGQSGKKDQSTKSAKSSTGLGISNFFRRKNSHASGDKGDNPLSSKRAPQSDSVKMNLTIQNSYLDDYYASTLANFRKLVLPSHCMFTRREAPKPFKRENGASKKQEANSYQKEFLQIKIPLKDESFPVIICPDVWFSLEFKKWKGLINELFRCIRPGGFLETSACNLTNVNDGYDIEKSSKEFPTLLEMKALNDVISMEAVKAGLQVFPMRHLVGALKAAGFVNIKHSVFSLKRGDLRHNMGFLFEFLAIRNYDYQLRNDLLSSEVKPPGTNPASFPLRYVEEHMGKADEDAGVVRLVLITAQKP</sequence>
<dbReference type="InterPro" id="IPR013216">
    <property type="entry name" value="Methyltransf_11"/>
</dbReference>
<dbReference type="OMA" id="HIHPTKH"/>
<accession>C5E2N5</accession>
<dbReference type="Gene3D" id="3.40.50.150">
    <property type="entry name" value="Vaccinia Virus protein VP39"/>
    <property type="match status" value="1"/>
</dbReference>
<dbReference type="RefSeq" id="XP_002556158.1">
    <property type="nucleotide sequence ID" value="XM_002556112.1"/>
</dbReference>
<dbReference type="KEGG" id="lth:KLTH0H06402g"/>
<evidence type="ECO:0000313" key="3">
    <source>
        <dbReference type="EMBL" id="CAR30296.1"/>
    </source>
</evidence>
<organism evidence="3 4">
    <name type="scientific">Lachancea thermotolerans (strain ATCC 56472 / CBS 6340 / NRRL Y-8284)</name>
    <name type="common">Yeast</name>
    <name type="synonym">Kluyveromyces thermotolerans</name>
    <dbReference type="NCBI Taxonomy" id="559295"/>
    <lineage>
        <taxon>Eukaryota</taxon>
        <taxon>Fungi</taxon>
        <taxon>Dikarya</taxon>
        <taxon>Ascomycota</taxon>
        <taxon>Saccharomycotina</taxon>
        <taxon>Saccharomycetes</taxon>
        <taxon>Saccharomycetales</taxon>
        <taxon>Saccharomycetaceae</taxon>
        <taxon>Lachancea</taxon>
    </lineage>
</organism>
<dbReference type="GeneID" id="8294473"/>
<dbReference type="FunCoup" id="C5E2N5">
    <property type="interactions" value="257"/>
</dbReference>
<dbReference type="SUPFAM" id="SSF53335">
    <property type="entry name" value="S-adenosyl-L-methionine-dependent methyltransferases"/>
    <property type="match status" value="1"/>
</dbReference>
<feature type="compositionally biased region" description="Polar residues" evidence="1">
    <location>
        <begin position="327"/>
        <end position="336"/>
    </location>
</feature>
<feature type="compositionally biased region" description="Basic and acidic residues" evidence="1">
    <location>
        <begin position="1"/>
        <end position="20"/>
    </location>
</feature>
<feature type="compositionally biased region" description="Low complexity" evidence="1">
    <location>
        <begin position="345"/>
        <end position="363"/>
    </location>
</feature>
<dbReference type="Pfam" id="PF08241">
    <property type="entry name" value="Methyltransf_11"/>
    <property type="match status" value="1"/>
</dbReference>
<evidence type="ECO:0000259" key="2">
    <source>
        <dbReference type="Pfam" id="PF08241"/>
    </source>
</evidence>
<feature type="compositionally biased region" description="Polar residues" evidence="1">
    <location>
        <begin position="488"/>
        <end position="498"/>
    </location>
</feature>
<dbReference type="Proteomes" id="UP000002036">
    <property type="component" value="Chromosome H"/>
</dbReference>
<gene>
    <name evidence="3" type="ordered locus">KLTH0H06402g</name>
</gene>
<dbReference type="HOGENOM" id="CLU_011913_0_0_1"/>
<feature type="region of interest" description="Disordered" evidence="1">
    <location>
        <begin position="428"/>
        <end position="498"/>
    </location>
</feature>